<dbReference type="EMBL" id="NTJZ01000013">
    <property type="protein sequence ID" value="PDH32758.1"/>
    <property type="molecule type" value="Genomic_DNA"/>
</dbReference>
<reference evidence="1 2" key="1">
    <citation type="submission" date="2017-08" db="EMBL/GenBank/DDBJ databases">
        <title>Fine stratification of microbial communities through a metagenomic profile of the photic zone.</title>
        <authorList>
            <person name="Haro-Moreno J.M."/>
            <person name="Lopez-Perez M."/>
            <person name="De La Torre J."/>
            <person name="Picazo A."/>
            <person name="Camacho A."/>
            <person name="Rodriguez-Valera F."/>
        </authorList>
    </citation>
    <scope>NUCLEOTIDE SEQUENCE [LARGE SCALE GENOMIC DNA]</scope>
    <source>
        <strain evidence="1">MED-G28</strain>
    </source>
</reference>
<sequence length="95" mass="10525">MKIIGMLSLVFLLSGCQWWLDQYDDGGIPTISSQRQADAYNATVSSPGEMLVCGREAVIGSNIREFVCMTVAQRDRMAREAQEALQEVRVDGVIQ</sequence>
<protein>
    <submittedName>
        <fullName evidence="1">Uncharacterized protein</fullName>
    </submittedName>
</protein>
<evidence type="ECO:0000313" key="1">
    <source>
        <dbReference type="EMBL" id="PDH32758.1"/>
    </source>
</evidence>
<proteinExistence type="predicted"/>
<gene>
    <name evidence="1" type="ORF">CNF02_10875</name>
</gene>
<organism evidence="1 2">
    <name type="scientific">OM182 bacterium MED-G28</name>
    <dbReference type="NCBI Taxonomy" id="1986256"/>
    <lineage>
        <taxon>Bacteria</taxon>
        <taxon>Pseudomonadati</taxon>
        <taxon>Pseudomonadota</taxon>
        <taxon>Gammaproteobacteria</taxon>
        <taxon>OMG group</taxon>
        <taxon>OM182 clade</taxon>
    </lineage>
</organism>
<name>A0A2A5W8Y4_9GAMM</name>
<dbReference type="PROSITE" id="PS51257">
    <property type="entry name" value="PROKAR_LIPOPROTEIN"/>
    <property type="match status" value="1"/>
</dbReference>
<evidence type="ECO:0000313" key="2">
    <source>
        <dbReference type="Proteomes" id="UP000219329"/>
    </source>
</evidence>
<dbReference type="Proteomes" id="UP000219329">
    <property type="component" value="Unassembled WGS sequence"/>
</dbReference>
<comment type="caution">
    <text evidence="1">The sequence shown here is derived from an EMBL/GenBank/DDBJ whole genome shotgun (WGS) entry which is preliminary data.</text>
</comment>
<accession>A0A2A5W8Y4</accession>
<dbReference type="AlphaFoldDB" id="A0A2A5W8Y4"/>